<accession>A0A5C9A0U6</accession>
<organism evidence="1 2">
    <name type="scientific">Parahaliea aestuarii</name>
    <dbReference type="NCBI Taxonomy" id="1852021"/>
    <lineage>
        <taxon>Bacteria</taxon>
        <taxon>Pseudomonadati</taxon>
        <taxon>Pseudomonadota</taxon>
        <taxon>Gammaproteobacteria</taxon>
        <taxon>Cellvibrionales</taxon>
        <taxon>Halieaceae</taxon>
        <taxon>Parahaliea</taxon>
    </lineage>
</organism>
<dbReference type="OrthoDB" id="9804920at2"/>
<dbReference type="GO" id="GO:0006508">
    <property type="term" value="P:proteolysis"/>
    <property type="evidence" value="ECO:0007669"/>
    <property type="project" value="InterPro"/>
</dbReference>
<keyword evidence="2" id="KW-1185">Reference proteome</keyword>
<dbReference type="SUPFAM" id="SSF51556">
    <property type="entry name" value="Metallo-dependent hydrolases"/>
    <property type="match status" value="1"/>
</dbReference>
<dbReference type="InterPro" id="IPR008257">
    <property type="entry name" value="Pept_M19"/>
</dbReference>
<dbReference type="GO" id="GO:0070573">
    <property type="term" value="F:metallodipeptidase activity"/>
    <property type="evidence" value="ECO:0007669"/>
    <property type="project" value="InterPro"/>
</dbReference>
<dbReference type="Pfam" id="PF01244">
    <property type="entry name" value="Peptidase_M19"/>
    <property type="match status" value="1"/>
</dbReference>
<dbReference type="Gene3D" id="3.20.20.140">
    <property type="entry name" value="Metal-dependent hydrolases"/>
    <property type="match status" value="1"/>
</dbReference>
<dbReference type="Proteomes" id="UP000321933">
    <property type="component" value="Unassembled WGS sequence"/>
</dbReference>
<evidence type="ECO:0000313" key="2">
    <source>
        <dbReference type="Proteomes" id="UP000321933"/>
    </source>
</evidence>
<proteinExistence type="predicted"/>
<dbReference type="PANTHER" id="PTHR10443">
    <property type="entry name" value="MICROSOMAL DIPEPTIDASE"/>
    <property type="match status" value="1"/>
</dbReference>
<dbReference type="PROSITE" id="PS51365">
    <property type="entry name" value="RENAL_DIPEPTIDASE_2"/>
    <property type="match status" value="1"/>
</dbReference>
<dbReference type="InterPro" id="IPR032466">
    <property type="entry name" value="Metal_Hydrolase"/>
</dbReference>
<protein>
    <submittedName>
        <fullName evidence="1">Peptidase M19</fullName>
    </submittedName>
</protein>
<comment type="caution">
    <text evidence="1">The sequence shown here is derived from an EMBL/GenBank/DDBJ whole genome shotgun (WGS) entry which is preliminary data.</text>
</comment>
<gene>
    <name evidence="1" type="ORF">FVW59_00225</name>
</gene>
<dbReference type="PROSITE" id="PS51318">
    <property type="entry name" value="TAT"/>
    <property type="match status" value="1"/>
</dbReference>
<dbReference type="EMBL" id="VRYZ01000001">
    <property type="protein sequence ID" value="TXS94386.1"/>
    <property type="molecule type" value="Genomic_DNA"/>
</dbReference>
<dbReference type="AlphaFoldDB" id="A0A5C9A0U6"/>
<dbReference type="InterPro" id="IPR006311">
    <property type="entry name" value="TAT_signal"/>
</dbReference>
<sequence>MSELTRRHLLRYSVAGAALGGLGALSPSLSAARSYDFGDTLVINNLGGIGNPNLRLQPPATPAGPVGSSYEHLDERALEDLIASGTSAINVTLGHVAGPVEPFEYSVGEIAAWNRIIEQHPDKLLKVLTSGDILEARRSGRTGVIFGFQNTTMLGSDAGRAGLFAGLGVRIIQLTYNDRNAVGAGSMVPENSGLTDFGRQVVAQLNAERVLVDLSHSGEQTCLDAIKASASPICISHTGCRALSDLPRNKTDAELRALAGRGGVAGIYFMPFLKADSFPDASDVVRHIEHAIKVCGEDHVGIGTDGGTTAVDDLPAYHAAIDAEIASRRAAGISARGEKPGVVPFIPDLQGPGQFRQLADMMAAAGHPSRVIEKVMGQNFLRLQREVWGA</sequence>
<evidence type="ECO:0000313" key="1">
    <source>
        <dbReference type="EMBL" id="TXS94386.1"/>
    </source>
</evidence>
<dbReference type="RefSeq" id="WP_148062242.1">
    <property type="nucleotide sequence ID" value="NZ_VRYZ01000001.1"/>
</dbReference>
<reference evidence="1 2" key="1">
    <citation type="submission" date="2019-08" db="EMBL/GenBank/DDBJ databases">
        <title>Parahaliea maris sp. nov., isolated from the surface seawater.</title>
        <authorList>
            <person name="Liu Y."/>
        </authorList>
    </citation>
    <scope>NUCLEOTIDE SEQUENCE [LARGE SCALE GENOMIC DNA]</scope>
    <source>
        <strain evidence="1 2">S2-26</strain>
    </source>
</reference>
<name>A0A5C9A0U6_9GAMM</name>
<dbReference type="PANTHER" id="PTHR10443:SF12">
    <property type="entry name" value="DIPEPTIDASE"/>
    <property type="match status" value="1"/>
</dbReference>